<evidence type="ECO:0000313" key="2">
    <source>
        <dbReference type="EMBL" id="QKX57688.1"/>
    </source>
</evidence>
<dbReference type="Proteomes" id="UP000509510">
    <property type="component" value="Chromosome II"/>
</dbReference>
<evidence type="ECO:0000256" key="1">
    <source>
        <dbReference type="SAM" id="MobiDB-lite"/>
    </source>
</evidence>
<dbReference type="RefSeq" id="XP_035343866.1">
    <property type="nucleotide sequence ID" value="XM_035487973.1"/>
</dbReference>
<dbReference type="OrthoDB" id="4207519at2759"/>
<reference evidence="3" key="1">
    <citation type="submission" date="2020-06" db="EMBL/GenBank/DDBJ databases">
        <title>A chromosome-scale genome assembly of Talaromyces rugulosus W13939.</title>
        <authorList>
            <person name="Wang B."/>
            <person name="Guo L."/>
            <person name="Ye K."/>
            <person name="Wang L."/>
        </authorList>
    </citation>
    <scope>NUCLEOTIDE SEQUENCE [LARGE SCALE GENOMIC DNA]</scope>
    <source>
        <strain evidence="3">W13939</strain>
    </source>
</reference>
<evidence type="ECO:0000313" key="3">
    <source>
        <dbReference type="Proteomes" id="UP000509510"/>
    </source>
</evidence>
<organism evidence="2 3">
    <name type="scientific">Talaromyces rugulosus</name>
    <name type="common">Penicillium rugulosum</name>
    <dbReference type="NCBI Taxonomy" id="121627"/>
    <lineage>
        <taxon>Eukaryota</taxon>
        <taxon>Fungi</taxon>
        <taxon>Dikarya</taxon>
        <taxon>Ascomycota</taxon>
        <taxon>Pezizomycotina</taxon>
        <taxon>Eurotiomycetes</taxon>
        <taxon>Eurotiomycetidae</taxon>
        <taxon>Eurotiales</taxon>
        <taxon>Trichocomaceae</taxon>
        <taxon>Talaromyces</taxon>
        <taxon>Talaromyces sect. Islandici</taxon>
    </lineage>
</organism>
<dbReference type="GeneID" id="55992306"/>
<gene>
    <name evidence="2" type="ORF">TRUGW13939_04806</name>
</gene>
<accession>A0A7H8QVC9</accession>
<dbReference type="AlphaFoldDB" id="A0A7H8QVC9"/>
<keyword evidence="3" id="KW-1185">Reference proteome</keyword>
<dbReference type="EMBL" id="CP055899">
    <property type="protein sequence ID" value="QKX57688.1"/>
    <property type="molecule type" value="Genomic_DNA"/>
</dbReference>
<proteinExistence type="predicted"/>
<dbReference type="KEGG" id="trg:TRUGW13939_04806"/>
<protein>
    <submittedName>
        <fullName evidence="2">Uncharacterized protein</fullName>
    </submittedName>
</protein>
<sequence length="92" mass="10637">MQYNQSALLLDENRILLEQNNEKICRQSSRSTVVGNAKVMSYDDIIKAQRKHDLKPVKPGSIHQKSSKTVDRLLSKSEKKMQSRIHKIYKAI</sequence>
<name>A0A7H8QVC9_TALRU</name>
<feature type="region of interest" description="Disordered" evidence="1">
    <location>
        <begin position="53"/>
        <end position="74"/>
    </location>
</feature>